<dbReference type="OrthoDB" id="5392974at2759"/>
<proteinExistence type="predicted"/>
<evidence type="ECO:0000313" key="2">
    <source>
        <dbReference type="EMBL" id="ETS85321.1"/>
    </source>
</evidence>
<keyword evidence="3" id="KW-1185">Reference proteome</keyword>
<dbReference type="KEGG" id="pfy:PFICI_03346"/>
<dbReference type="RefSeq" id="XP_007830118.1">
    <property type="nucleotide sequence ID" value="XM_007831927.1"/>
</dbReference>
<feature type="region of interest" description="Disordered" evidence="1">
    <location>
        <begin position="63"/>
        <end position="83"/>
    </location>
</feature>
<dbReference type="OMA" id="MALGLWR"/>
<evidence type="ECO:0000313" key="3">
    <source>
        <dbReference type="Proteomes" id="UP000030651"/>
    </source>
</evidence>
<name>W3XJD6_PESFW</name>
<feature type="compositionally biased region" description="Polar residues" evidence="1">
    <location>
        <begin position="1"/>
        <end position="22"/>
    </location>
</feature>
<gene>
    <name evidence="2" type="ORF">PFICI_03346</name>
</gene>
<sequence>MSADASNVKPQLNPLTSSTPGGSRSFRASEALNVSLPTSILDHITNAEDIFETSIFSSGSQVKVFQPTSERDNRSSGRLGQEPPEMAATALMLTVDELLARWNFAPYQENGSGITRQFPVLLGGTTDQEDNDKETFEISSDCCDKMFSGFSMHVPFLPSLWTTKTALGCRQWGHGLGNGLQGRVIDIWYTVPVSITVKGEGNFSLASSAIYSRYVIGTPQTSLVMVFLRYNWQRGSLHGRPTRDYEALMKKFKVPPRMSAAGDRAENGCQWHLGPQVAYVGMALGLWREGLGFLNAFAHDQEKKIHSELSDDRHETAINIRSIHLRLKFLHEEIESLQSICQTLDFLYNFWWTEATNQGEVQSISGVSTIEDLATLRQEFGIQMRSRDELVKRLSNVQTLVCQFSGVRFNF</sequence>
<feature type="region of interest" description="Disordered" evidence="1">
    <location>
        <begin position="1"/>
        <end position="24"/>
    </location>
</feature>
<organism evidence="2 3">
    <name type="scientific">Pestalotiopsis fici (strain W106-1 / CGMCC3.15140)</name>
    <dbReference type="NCBI Taxonomy" id="1229662"/>
    <lineage>
        <taxon>Eukaryota</taxon>
        <taxon>Fungi</taxon>
        <taxon>Dikarya</taxon>
        <taxon>Ascomycota</taxon>
        <taxon>Pezizomycotina</taxon>
        <taxon>Sordariomycetes</taxon>
        <taxon>Xylariomycetidae</taxon>
        <taxon>Amphisphaeriales</taxon>
        <taxon>Sporocadaceae</taxon>
        <taxon>Pestalotiopsis</taxon>
    </lineage>
</organism>
<dbReference type="GeneID" id="19268359"/>
<accession>W3XJD6</accession>
<dbReference type="HOGENOM" id="CLU_669216_0_0_1"/>
<dbReference type="InParanoid" id="W3XJD6"/>
<dbReference type="STRING" id="1229662.W3XJD6"/>
<evidence type="ECO:0000256" key="1">
    <source>
        <dbReference type="SAM" id="MobiDB-lite"/>
    </source>
</evidence>
<dbReference type="Proteomes" id="UP000030651">
    <property type="component" value="Unassembled WGS sequence"/>
</dbReference>
<reference evidence="3" key="1">
    <citation type="journal article" date="2015" name="BMC Genomics">
        <title>Genomic and transcriptomic analysis of the endophytic fungus Pestalotiopsis fici reveals its lifestyle and high potential for synthesis of natural products.</title>
        <authorList>
            <person name="Wang X."/>
            <person name="Zhang X."/>
            <person name="Liu L."/>
            <person name="Xiang M."/>
            <person name="Wang W."/>
            <person name="Sun X."/>
            <person name="Che Y."/>
            <person name="Guo L."/>
            <person name="Liu G."/>
            <person name="Guo L."/>
            <person name="Wang C."/>
            <person name="Yin W.B."/>
            <person name="Stadler M."/>
            <person name="Zhang X."/>
            <person name="Liu X."/>
        </authorList>
    </citation>
    <scope>NUCLEOTIDE SEQUENCE [LARGE SCALE GENOMIC DNA]</scope>
    <source>
        <strain evidence="3">W106-1 / CGMCC3.15140</strain>
    </source>
</reference>
<protein>
    <submittedName>
        <fullName evidence="2">Uncharacterized protein</fullName>
    </submittedName>
</protein>
<dbReference type="EMBL" id="KI912110">
    <property type="protein sequence ID" value="ETS85321.1"/>
    <property type="molecule type" value="Genomic_DNA"/>
</dbReference>
<dbReference type="AlphaFoldDB" id="W3XJD6"/>